<feature type="domain" description="RNA polymerase sigma-70 region 2" evidence="7">
    <location>
        <begin position="67"/>
        <end position="135"/>
    </location>
</feature>
<evidence type="ECO:0000313" key="10">
    <source>
        <dbReference type="Proteomes" id="UP000236723"/>
    </source>
</evidence>
<evidence type="ECO:0000259" key="8">
    <source>
        <dbReference type="Pfam" id="PF08281"/>
    </source>
</evidence>
<dbReference type="Gene3D" id="1.10.10.10">
    <property type="entry name" value="Winged helix-like DNA-binding domain superfamily/Winged helix DNA-binding domain"/>
    <property type="match status" value="1"/>
</dbReference>
<keyword evidence="3" id="KW-0731">Sigma factor</keyword>
<feature type="compositionally biased region" description="Basic and acidic residues" evidence="6">
    <location>
        <begin position="24"/>
        <end position="39"/>
    </location>
</feature>
<feature type="region of interest" description="Disordered" evidence="6">
    <location>
        <begin position="133"/>
        <end position="152"/>
    </location>
</feature>
<dbReference type="AlphaFoldDB" id="A0A1H6DJJ6"/>
<dbReference type="Pfam" id="PF04542">
    <property type="entry name" value="Sigma70_r2"/>
    <property type="match status" value="1"/>
</dbReference>
<protein>
    <submittedName>
        <fullName evidence="9">RNA polymerase sigma-70 factor, ECF subfamily</fullName>
    </submittedName>
</protein>
<keyword evidence="2" id="KW-0805">Transcription regulation</keyword>
<evidence type="ECO:0000256" key="1">
    <source>
        <dbReference type="ARBA" id="ARBA00010641"/>
    </source>
</evidence>
<organism evidence="9 10">
    <name type="scientific">Thermomonospora echinospora</name>
    <dbReference type="NCBI Taxonomy" id="1992"/>
    <lineage>
        <taxon>Bacteria</taxon>
        <taxon>Bacillati</taxon>
        <taxon>Actinomycetota</taxon>
        <taxon>Actinomycetes</taxon>
        <taxon>Streptosporangiales</taxon>
        <taxon>Thermomonosporaceae</taxon>
        <taxon>Thermomonospora</taxon>
    </lineage>
</organism>
<evidence type="ECO:0000256" key="2">
    <source>
        <dbReference type="ARBA" id="ARBA00023015"/>
    </source>
</evidence>
<evidence type="ECO:0000259" key="7">
    <source>
        <dbReference type="Pfam" id="PF04542"/>
    </source>
</evidence>
<dbReference type="SUPFAM" id="SSF88946">
    <property type="entry name" value="Sigma2 domain of RNA polymerase sigma factors"/>
    <property type="match status" value="1"/>
</dbReference>
<dbReference type="NCBIfam" id="TIGR02937">
    <property type="entry name" value="sigma70-ECF"/>
    <property type="match status" value="1"/>
</dbReference>
<dbReference type="GO" id="GO:0003677">
    <property type="term" value="F:DNA binding"/>
    <property type="evidence" value="ECO:0007669"/>
    <property type="project" value="UniProtKB-KW"/>
</dbReference>
<dbReference type="EMBL" id="FNVO01000018">
    <property type="protein sequence ID" value="SEG85460.1"/>
    <property type="molecule type" value="Genomic_DNA"/>
</dbReference>
<evidence type="ECO:0000256" key="4">
    <source>
        <dbReference type="ARBA" id="ARBA00023125"/>
    </source>
</evidence>
<comment type="similarity">
    <text evidence="1">Belongs to the sigma-70 factor family. ECF subfamily.</text>
</comment>
<evidence type="ECO:0000256" key="5">
    <source>
        <dbReference type="ARBA" id="ARBA00023163"/>
    </source>
</evidence>
<reference evidence="10" key="1">
    <citation type="submission" date="2016-10" db="EMBL/GenBank/DDBJ databases">
        <authorList>
            <person name="Varghese N."/>
            <person name="Submissions S."/>
        </authorList>
    </citation>
    <scope>NUCLEOTIDE SEQUENCE [LARGE SCALE GENOMIC DNA]</scope>
    <source>
        <strain evidence="10">DSM 43163</strain>
    </source>
</reference>
<sequence>MDTHVSCPTNGVRGDTGQGAATVRTDDARRPEPATGRETEAAMAFDERTEELAVKAAQGDQNALNELLRRIEPDVMRHSARFLPCRQDAEEACQDALLQVARNIHRFEGRSRFSTWLHVVVANSARSTYRSLKRRSVEQAGELPQQRPDPRRTSVIAGSRVDILDAMENLEARKPDLIQALVLRDISQLEYAEIAEQLGLPLGTVKSRIHEARKQVRQTLGESYT</sequence>
<dbReference type="Pfam" id="PF08281">
    <property type="entry name" value="Sigma70_r4_2"/>
    <property type="match status" value="1"/>
</dbReference>
<dbReference type="InterPro" id="IPR013325">
    <property type="entry name" value="RNA_pol_sigma_r2"/>
</dbReference>
<dbReference type="Proteomes" id="UP000236723">
    <property type="component" value="Unassembled WGS sequence"/>
</dbReference>
<dbReference type="GO" id="GO:0016987">
    <property type="term" value="F:sigma factor activity"/>
    <property type="evidence" value="ECO:0007669"/>
    <property type="project" value="UniProtKB-KW"/>
</dbReference>
<keyword evidence="10" id="KW-1185">Reference proteome</keyword>
<dbReference type="InterPro" id="IPR013324">
    <property type="entry name" value="RNA_pol_sigma_r3/r4-like"/>
</dbReference>
<proteinExistence type="inferred from homology"/>
<accession>A0A1H6DJJ6</accession>
<dbReference type="InterPro" id="IPR007627">
    <property type="entry name" value="RNA_pol_sigma70_r2"/>
</dbReference>
<name>A0A1H6DJJ6_9ACTN</name>
<gene>
    <name evidence="9" type="ORF">SAMN04489712_1189</name>
</gene>
<evidence type="ECO:0000313" key="9">
    <source>
        <dbReference type="EMBL" id="SEG85460.1"/>
    </source>
</evidence>
<evidence type="ECO:0000256" key="3">
    <source>
        <dbReference type="ARBA" id="ARBA00023082"/>
    </source>
</evidence>
<dbReference type="InterPro" id="IPR039425">
    <property type="entry name" value="RNA_pol_sigma-70-like"/>
</dbReference>
<keyword evidence="4" id="KW-0238">DNA-binding</keyword>
<keyword evidence="5" id="KW-0804">Transcription</keyword>
<feature type="region of interest" description="Disordered" evidence="6">
    <location>
        <begin position="1"/>
        <end position="39"/>
    </location>
</feature>
<dbReference type="PANTHER" id="PTHR43133:SF8">
    <property type="entry name" value="RNA POLYMERASE SIGMA FACTOR HI_1459-RELATED"/>
    <property type="match status" value="1"/>
</dbReference>
<dbReference type="InterPro" id="IPR036388">
    <property type="entry name" value="WH-like_DNA-bd_sf"/>
</dbReference>
<feature type="domain" description="RNA polymerase sigma factor 70 region 4 type 2" evidence="8">
    <location>
        <begin position="179"/>
        <end position="215"/>
    </location>
</feature>
<dbReference type="GO" id="GO:0006352">
    <property type="term" value="P:DNA-templated transcription initiation"/>
    <property type="evidence" value="ECO:0007669"/>
    <property type="project" value="InterPro"/>
</dbReference>
<dbReference type="CDD" id="cd06171">
    <property type="entry name" value="Sigma70_r4"/>
    <property type="match status" value="1"/>
</dbReference>
<dbReference type="Gene3D" id="1.10.1740.10">
    <property type="match status" value="1"/>
</dbReference>
<dbReference type="SUPFAM" id="SSF88659">
    <property type="entry name" value="Sigma3 and sigma4 domains of RNA polymerase sigma factors"/>
    <property type="match status" value="1"/>
</dbReference>
<dbReference type="InterPro" id="IPR014284">
    <property type="entry name" value="RNA_pol_sigma-70_dom"/>
</dbReference>
<dbReference type="PANTHER" id="PTHR43133">
    <property type="entry name" value="RNA POLYMERASE ECF-TYPE SIGMA FACTO"/>
    <property type="match status" value="1"/>
</dbReference>
<dbReference type="InterPro" id="IPR013249">
    <property type="entry name" value="RNA_pol_sigma70_r4_t2"/>
</dbReference>
<evidence type="ECO:0000256" key="6">
    <source>
        <dbReference type="SAM" id="MobiDB-lite"/>
    </source>
</evidence>